<gene>
    <name evidence="2" type="ORF">LAX5112_00027</name>
</gene>
<dbReference type="AlphaFoldDB" id="A0A0M6ZN63"/>
<evidence type="ECO:0000313" key="3">
    <source>
        <dbReference type="Proteomes" id="UP000053235"/>
    </source>
</evidence>
<dbReference type="OrthoDB" id="9785076at2"/>
<feature type="domain" description="Serine aminopeptidase S33" evidence="1">
    <location>
        <begin position="28"/>
        <end position="118"/>
    </location>
</feature>
<dbReference type="InterPro" id="IPR017208">
    <property type="entry name" value="UCP037442_abhydr"/>
</dbReference>
<dbReference type="RefSeq" id="WP_055670090.1">
    <property type="nucleotide sequence ID" value="NZ_CXWD01000001.1"/>
</dbReference>
<proteinExistence type="predicted"/>
<dbReference type="InterPro" id="IPR029058">
    <property type="entry name" value="AB_hydrolase_fold"/>
</dbReference>
<dbReference type="InterPro" id="IPR022742">
    <property type="entry name" value="Hydrolase_4"/>
</dbReference>
<keyword evidence="3" id="KW-1185">Reference proteome</keyword>
<dbReference type="SUPFAM" id="SSF53474">
    <property type="entry name" value="alpha/beta-Hydrolases"/>
    <property type="match status" value="1"/>
</dbReference>
<sequence length="294" mass="32748">MSTVQSQSLTFQAEDGWQLTGDLYFGPSPKVAILVSSGTGFPRRFYRHMAAYMAGQGAVVLTYDYRGIGGSKTASIARSAIDLPDWGRLDMPAAIDVLEAQVPELPITHLAHSVGGHFLGLMPNHDKIARNAFLAVSTGYIGHHAAHYRPMEAYFWWGLGSYSLMRHGQLKPIGGWRGEALPPEVFKTWRRWSHSPTYFQKDFETTLTPQHYDQVRSPIRSWLFTDDPIATPKAHEVLLDAYPNAPKSLTFTSPKDLNVKRIGHEGAFKPECAPLWADVFEWLANGTEIHGAAL</sequence>
<dbReference type="GO" id="GO:0016787">
    <property type="term" value="F:hydrolase activity"/>
    <property type="evidence" value="ECO:0007669"/>
    <property type="project" value="UniProtKB-KW"/>
</dbReference>
<evidence type="ECO:0000313" key="2">
    <source>
        <dbReference type="EMBL" id="CTQ63671.1"/>
    </source>
</evidence>
<dbReference type="EMBL" id="CXWD01000001">
    <property type="protein sequence ID" value="CTQ63671.1"/>
    <property type="molecule type" value="Genomic_DNA"/>
</dbReference>
<dbReference type="Proteomes" id="UP000053235">
    <property type="component" value="Unassembled WGS sequence"/>
</dbReference>
<dbReference type="Gene3D" id="3.40.50.1820">
    <property type="entry name" value="alpha/beta hydrolase"/>
    <property type="match status" value="1"/>
</dbReference>
<reference evidence="3" key="1">
    <citation type="submission" date="2015-07" db="EMBL/GenBank/DDBJ databases">
        <authorList>
            <person name="Rodrigo-Torres Lidia"/>
            <person name="Arahal R.David."/>
        </authorList>
    </citation>
    <scope>NUCLEOTIDE SEQUENCE [LARGE SCALE GENOMIC DNA]</scope>
    <source>
        <strain evidence="3">CECT 5112</strain>
    </source>
</reference>
<keyword evidence="2" id="KW-0378">Hydrolase</keyword>
<evidence type="ECO:0000259" key="1">
    <source>
        <dbReference type="Pfam" id="PF12146"/>
    </source>
</evidence>
<name>A0A0M6ZN63_9HYPH</name>
<dbReference type="PIRSF" id="PIRSF037442">
    <property type="entry name" value="UCP037442_abhydr"/>
    <property type="match status" value="1"/>
</dbReference>
<organism evidence="2 3">
    <name type="scientific">Roseibium alexandrii</name>
    <dbReference type="NCBI Taxonomy" id="388408"/>
    <lineage>
        <taxon>Bacteria</taxon>
        <taxon>Pseudomonadati</taxon>
        <taxon>Pseudomonadota</taxon>
        <taxon>Alphaproteobacteria</taxon>
        <taxon>Hyphomicrobiales</taxon>
        <taxon>Stappiaceae</taxon>
        <taxon>Roseibium</taxon>
    </lineage>
</organism>
<dbReference type="Pfam" id="PF12146">
    <property type="entry name" value="Hydrolase_4"/>
    <property type="match status" value="1"/>
</dbReference>
<accession>A0A0M6ZN63</accession>
<protein>
    <submittedName>
        <fullName evidence="2">Alpha/beta hydrolase family protein</fullName>
    </submittedName>
</protein>